<protein>
    <submittedName>
        <fullName evidence="2">Uncharacterized protein</fullName>
    </submittedName>
</protein>
<evidence type="ECO:0000256" key="1">
    <source>
        <dbReference type="SAM" id="MobiDB-lite"/>
    </source>
</evidence>
<evidence type="ECO:0000313" key="3">
    <source>
        <dbReference type="Proteomes" id="UP000265515"/>
    </source>
</evidence>
<dbReference type="EMBL" id="BFEA01000156">
    <property type="protein sequence ID" value="GBG71959.1"/>
    <property type="molecule type" value="Genomic_DNA"/>
</dbReference>
<evidence type="ECO:0000313" key="2">
    <source>
        <dbReference type="EMBL" id="GBG71959.1"/>
    </source>
</evidence>
<sequence>MKEQLRARRRRTLVQAVDDGPDYVETSEAVIELCYMLGCGVVPRATLRWWIKRRMVGAWEDLRQCDDGTADYFKEKQHSAEEEQRDHQKQHSDEEQQREPALQAIHEPHGGEDSNEYGGEGKSLIGRAACDDMNGNTMLVKEPLLWMD</sequence>
<feature type="region of interest" description="Disordered" evidence="1">
    <location>
        <begin position="73"/>
        <end position="123"/>
    </location>
</feature>
<accession>A0A388KPI0</accession>
<comment type="caution">
    <text evidence="2">The sequence shown here is derived from an EMBL/GenBank/DDBJ whole genome shotgun (WGS) entry which is preliminary data.</text>
</comment>
<name>A0A388KPI0_CHABU</name>
<feature type="compositionally biased region" description="Basic and acidic residues" evidence="1">
    <location>
        <begin position="73"/>
        <end position="98"/>
    </location>
</feature>
<dbReference type="Gramene" id="GBG71959">
    <property type="protein sequence ID" value="GBG71959"/>
    <property type="gene ID" value="CBR_g10896"/>
</dbReference>
<reference evidence="2 3" key="1">
    <citation type="journal article" date="2018" name="Cell">
        <title>The Chara Genome: Secondary Complexity and Implications for Plant Terrestrialization.</title>
        <authorList>
            <person name="Nishiyama T."/>
            <person name="Sakayama H."/>
            <person name="Vries J.D."/>
            <person name="Buschmann H."/>
            <person name="Saint-Marcoux D."/>
            <person name="Ullrich K.K."/>
            <person name="Haas F.B."/>
            <person name="Vanderstraeten L."/>
            <person name="Becker D."/>
            <person name="Lang D."/>
            <person name="Vosolsobe S."/>
            <person name="Rombauts S."/>
            <person name="Wilhelmsson P.K.I."/>
            <person name="Janitza P."/>
            <person name="Kern R."/>
            <person name="Heyl A."/>
            <person name="Rumpler F."/>
            <person name="Villalobos L.I.A.C."/>
            <person name="Clay J.M."/>
            <person name="Skokan R."/>
            <person name="Toyoda A."/>
            <person name="Suzuki Y."/>
            <person name="Kagoshima H."/>
            <person name="Schijlen E."/>
            <person name="Tajeshwar N."/>
            <person name="Catarino B."/>
            <person name="Hetherington A.J."/>
            <person name="Saltykova A."/>
            <person name="Bonnot C."/>
            <person name="Breuninger H."/>
            <person name="Symeonidi A."/>
            <person name="Radhakrishnan G.V."/>
            <person name="Van Nieuwerburgh F."/>
            <person name="Deforce D."/>
            <person name="Chang C."/>
            <person name="Karol K.G."/>
            <person name="Hedrich R."/>
            <person name="Ulvskov P."/>
            <person name="Glockner G."/>
            <person name="Delwiche C.F."/>
            <person name="Petrasek J."/>
            <person name="Van de Peer Y."/>
            <person name="Friml J."/>
            <person name="Beilby M."/>
            <person name="Dolan L."/>
            <person name="Kohara Y."/>
            <person name="Sugano S."/>
            <person name="Fujiyama A."/>
            <person name="Delaux P.-M."/>
            <person name="Quint M."/>
            <person name="TheiBen G."/>
            <person name="Hagemann M."/>
            <person name="Harholt J."/>
            <person name="Dunand C."/>
            <person name="Zachgo S."/>
            <person name="Langdale J."/>
            <person name="Maumus F."/>
            <person name="Straeten D.V.D."/>
            <person name="Gould S.B."/>
            <person name="Rensing S.A."/>
        </authorList>
    </citation>
    <scope>NUCLEOTIDE SEQUENCE [LARGE SCALE GENOMIC DNA]</scope>
    <source>
        <strain evidence="2 3">S276</strain>
    </source>
</reference>
<organism evidence="2 3">
    <name type="scientific">Chara braunii</name>
    <name type="common">Braun's stonewort</name>
    <dbReference type="NCBI Taxonomy" id="69332"/>
    <lineage>
        <taxon>Eukaryota</taxon>
        <taxon>Viridiplantae</taxon>
        <taxon>Streptophyta</taxon>
        <taxon>Charophyceae</taxon>
        <taxon>Charales</taxon>
        <taxon>Characeae</taxon>
        <taxon>Chara</taxon>
    </lineage>
</organism>
<dbReference type="AlphaFoldDB" id="A0A388KPI0"/>
<gene>
    <name evidence="2" type="ORF">CBR_g10896</name>
</gene>
<proteinExistence type="predicted"/>
<dbReference type="Proteomes" id="UP000265515">
    <property type="component" value="Unassembled WGS sequence"/>
</dbReference>
<keyword evidence="3" id="KW-1185">Reference proteome</keyword>